<name>A0ABS5KB11_9BACT</name>
<evidence type="ECO:0000313" key="1">
    <source>
        <dbReference type="EMBL" id="MBS2212149.1"/>
    </source>
</evidence>
<dbReference type="Proteomes" id="UP000721861">
    <property type="component" value="Unassembled WGS sequence"/>
</dbReference>
<dbReference type="RefSeq" id="WP_212228638.1">
    <property type="nucleotide sequence ID" value="NZ_JAGUCN010000013.1"/>
</dbReference>
<dbReference type="EMBL" id="JAGUCN010000013">
    <property type="protein sequence ID" value="MBS2212149.1"/>
    <property type="molecule type" value="Genomic_DNA"/>
</dbReference>
<evidence type="ECO:0008006" key="3">
    <source>
        <dbReference type="Google" id="ProtNLM"/>
    </source>
</evidence>
<evidence type="ECO:0000313" key="2">
    <source>
        <dbReference type="Proteomes" id="UP000721861"/>
    </source>
</evidence>
<protein>
    <recommendedName>
        <fullName evidence="3">Phage tail protein</fullName>
    </recommendedName>
</protein>
<sequence length="229" mass="25316">MKIKSFTGQSEIDGLRVHKPIMGIVVKANTALANETIEIKRLNSATGENESICARTPIITMGEISSQLEGFMSIAAGDSLAVVLIANGGLKLDTDKYLEIEMGSLDGTKQYDIYGLEENNLTDKAFKYERFTIPAGEDLKKYGVMDSDLLALPVTGLVNLKVWANDNVTMEYSPVELQAIANLENDIVKVGTTVKYGYDKYYLVSISDIKELEIETNGNTYQFFMIDKI</sequence>
<accession>A0ABS5KB11</accession>
<gene>
    <name evidence="1" type="ORF">KEM09_12085</name>
</gene>
<reference evidence="1 2" key="1">
    <citation type="journal article" date="2014" name="Int. J. Syst. Evol. Microbiol.">
        <title>Carboxylicivirga gen. nov. in the family Marinilabiliaceae with two novel species, Carboxylicivirga mesophila sp. nov. and Carboxylicivirga taeanensis sp. nov., and reclassification of Cytophaga fermentans as Saccharicrinis fermentans gen. nov., comb. nov.</title>
        <authorList>
            <person name="Yang S.H."/>
            <person name="Seo H.S."/>
            <person name="Woo J.H."/>
            <person name="Oh H.M."/>
            <person name="Jang H."/>
            <person name="Lee J.H."/>
            <person name="Kim S.J."/>
            <person name="Kwon K.K."/>
        </authorList>
    </citation>
    <scope>NUCLEOTIDE SEQUENCE [LARGE SCALE GENOMIC DNA]</scope>
    <source>
        <strain evidence="1 2">JCM 18290</strain>
    </source>
</reference>
<organism evidence="1 2">
    <name type="scientific">Carboxylicivirga mesophila</name>
    <dbReference type="NCBI Taxonomy" id="1166478"/>
    <lineage>
        <taxon>Bacteria</taxon>
        <taxon>Pseudomonadati</taxon>
        <taxon>Bacteroidota</taxon>
        <taxon>Bacteroidia</taxon>
        <taxon>Marinilabiliales</taxon>
        <taxon>Marinilabiliaceae</taxon>
        <taxon>Carboxylicivirga</taxon>
    </lineage>
</organism>
<comment type="caution">
    <text evidence="1">The sequence shown here is derived from an EMBL/GenBank/DDBJ whole genome shotgun (WGS) entry which is preliminary data.</text>
</comment>
<proteinExistence type="predicted"/>
<keyword evidence="2" id="KW-1185">Reference proteome</keyword>